<keyword evidence="4" id="KW-1133">Transmembrane helix</keyword>
<feature type="transmembrane region" description="Helical" evidence="4">
    <location>
        <begin position="237"/>
        <end position="253"/>
    </location>
</feature>
<evidence type="ECO:0000256" key="5">
    <source>
        <dbReference type="SAM" id="SignalP"/>
    </source>
</evidence>
<protein>
    <recommendedName>
        <fullName evidence="1">diguanylate cyclase</fullName>
        <ecNumber evidence="1">2.7.7.65</ecNumber>
    </recommendedName>
</protein>
<keyword evidence="4" id="KW-0472">Membrane</keyword>
<evidence type="ECO:0000256" key="1">
    <source>
        <dbReference type="ARBA" id="ARBA00012528"/>
    </source>
</evidence>
<reference evidence="7 8" key="1">
    <citation type="submission" date="2019-03" db="EMBL/GenBank/DDBJ databases">
        <title>Genomic Encyclopedia of Archaeal and Bacterial Type Strains, Phase II (KMG-II): from individual species to whole genera.</title>
        <authorList>
            <person name="Goeker M."/>
        </authorList>
    </citation>
    <scope>NUCLEOTIDE SEQUENCE [LARGE SCALE GENOMIC DNA]</scope>
    <source>
        <strain evidence="7 8">DSM 26433</strain>
    </source>
</reference>
<dbReference type="CDD" id="cd01949">
    <property type="entry name" value="GGDEF"/>
    <property type="match status" value="1"/>
</dbReference>
<dbReference type="PROSITE" id="PS50887">
    <property type="entry name" value="GGDEF"/>
    <property type="match status" value="1"/>
</dbReference>
<name>A0A4R1NPI0_9RHOB</name>
<sequence length="604" mass="65796">MSQLSSLLKIWFCAIFALFAPIGASANSADHFHVQSPQTGDFDPVNLDGVWAFAFDTHLEPEAAIQAFQNGELKSIDVPGNWVDKAPRSRENPFAHGKATYVAHISLPAVARNDLVLTVPVIRDAYRLIWVPLNEPENARLLTQQGTLKGDLVPAVQNLTLPLPFTGEGLLLVHVRKELMSWGGINLTPIITTARAAKSAFLIESLLTGMAIGAMLLVCVKNLLLLRAFPRDRAARLLTLLALGATLRAFAATDMIETLFGPEWHSLRMRLEIGLIPVLCSVALGLHQVLLPRRFPFPVHGPVHGLGLSLTLGILVLPTDYLYSALIVAQAYVFVSFTPAILHLTHSLRNRVEGVGGLVLAGCFCAFSAVHDVVSSQTIGYEFNIVPVAVIILVSVYGQVVSRRATAALSRARELENERAELRRQHSDALHKSRHDHLTGLLNRQSFDWQLANSFAEGVAETRPTAVVIFDIDHFKAINDTHGHPVGDLVLQSLANRLASVSLREPDRLCRYGGEEFALILPDTTQAEAVGLAEHMCNLISEAPILQDAPRLSITCSFGVCATNMTDAATPEELLAAADAALYDAKSQGRNRVNWPDKPFIQAA</sequence>
<dbReference type="SMART" id="SM00267">
    <property type="entry name" value="GGDEF"/>
    <property type="match status" value="1"/>
</dbReference>
<feature type="domain" description="GGDEF" evidence="6">
    <location>
        <begin position="463"/>
        <end position="598"/>
    </location>
</feature>
<organism evidence="7 8">
    <name type="scientific">Shimia isoporae</name>
    <dbReference type="NCBI Taxonomy" id="647720"/>
    <lineage>
        <taxon>Bacteria</taxon>
        <taxon>Pseudomonadati</taxon>
        <taxon>Pseudomonadota</taxon>
        <taxon>Alphaproteobacteria</taxon>
        <taxon>Rhodobacterales</taxon>
        <taxon>Roseobacteraceae</taxon>
    </lineage>
</organism>
<dbReference type="EMBL" id="SMGR01000001">
    <property type="protein sequence ID" value="TCL09751.1"/>
    <property type="molecule type" value="Genomic_DNA"/>
</dbReference>
<evidence type="ECO:0000313" key="7">
    <source>
        <dbReference type="EMBL" id="TCL09751.1"/>
    </source>
</evidence>
<evidence type="ECO:0000313" key="8">
    <source>
        <dbReference type="Proteomes" id="UP000295673"/>
    </source>
</evidence>
<dbReference type="Pfam" id="PF00990">
    <property type="entry name" value="GGDEF"/>
    <property type="match status" value="1"/>
</dbReference>
<dbReference type="Proteomes" id="UP000295673">
    <property type="component" value="Unassembled WGS sequence"/>
</dbReference>
<evidence type="ECO:0000256" key="3">
    <source>
        <dbReference type="SAM" id="Coils"/>
    </source>
</evidence>
<comment type="catalytic activity">
    <reaction evidence="2">
        <text>2 GTP = 3',3'-c-di-GMP + 2 diphosphate</text>
        <dbReference type="Rhea" id="RHEA:24898"/>
        <dbReference type="ChEBI" id="CHEBI:33019"/>
        <dbReference type="ChEBI" id="CHEBI:37565"/>
        <dbReference type="ChEBI" id="CHEBI:58805"/>
        <dbReference type="EC" id="2.7.7.65"/>
    </reaction>
</comment>
<feature type="transmembrane region" description="Helical" evidence="4">
    <location>
        <begin position="383"/>
        <end position="401"/>
    </location>
</feature>
<dbReference type="InterPro" id="IPR011623">
    <property type="entry name" value="7TMR_DISM_rcpt_extracell_dom1"/>
</dbReference>
<keyword evidence="5" id="KW-0732">Signal</keyword>
<dbReference type="InterPro" id="IPR029787">
    <property type="entry name" value="Nucleotide_cyclase"/>
</dbReference>
<evidence type="ECO:0000256" key="2">
    <source>
        <dbReference type="ARBA" id="ARBA00034247"/>
    </source>
</evidence>
<dbReference type="InterPro" id="IPR043128">
    <property type="entry name" value="Rev_trsase/Diguanyl_cyclase"/>
</dbReference>
<dbReference type="Gene3D" id="2.60.120.260">
    <property type="entry name" value="Galactose-binding domain-like"/>
    <property type="match status" value="1"/>
</dbReference>
<dbReference type="EC" id="2.7.7.65" evidence="1"/>
<evidence type="ECO:0000256" key="4">
    <source>
        <dbReference type="SAM" id="Phobius"/>
    </source>
</evidence>
<feature type="transmembrane region" description="Helical" evidence="4">
    <location>
        <begin position="297"/>
        <end position="315"/>
    </location>
</feature>
<feature type="signal peptide" evidence="5">
    <location>
        <begin position="1"/>
        <end position="26"/>
    </location>
</feature>
<dbReference type="SUPFAM" id="SSF55073">
    <property type="entry name" value="Nucleotide cyclase"/>
    <property type="match status" value="1"/>
</dbReference>
<gene>
    <name evidence="7" type="ORF">BXY66_1811</name>
</gene>
<proteinExistence type="predicted"/>
<feature type="chain" id="PRO_5020566515" description="diguanylate cyclase" evidence="5">
    <location>
        <begin position="27"/>
        <end position="604"/>
    </location>
</feature>
<feature type="transmembrane region" description="Helical" evidence="4">
    <location>
        <begin position="354"/>
        <end position="371"/>
    </location>
</feature>
<keyword evidence="3" id="KW-0175">Coiled coil</keyword>
<feature type="transmembrane region" description="Helical" evidence="4">
    <location>
        <begin position="273"/>
        <end position="290"/>
    </location>
</feature>
<dbReference type="InterPro" id="IPR050469">
    <property type="entry name" value="Diguanylate_Cyclase"/>
</dbReference>
<feature type="transmembrane region" description="Helical" evidence="4">
    <location>
        <begin position="321"/>
        <end position="342"/>
    </location>
</feature>
<dbReference type="Gene3D" id="3.30.70.270">
    <property type="match status" value="1"/>
</dbReference>
<comment type="caution">
    <text evidence="7">The sequence shown here is derived from an EMBL/GenBank/DDBJ whole genome shotgun (WGS) entry which is preliminary data.</text>
</comment>
<dbReference type="GO" id="GO:0052621">
    <property type="term" value="F:diguanylate cyclase activity"/>
    <property type="evidence" value="ECO:0007669"/>
    <property type="project" value="UniProtKB-EC"/>
</dbReference>
<feature type="transmembrane region" description="Helical" evidence="4">
    <location>
        <begin position="201"/>
        <end position="225"/>
    </location>
</feature>
<keyword evidence="8" id="KW-1185">Reference proteome</keyword>
<dbReference type="AlphaFoldDB" id="A0A4R1NPI0"/>
<keyword evidence="4" id="KW-0812">Transmembrane</keyword>
<feature type="coiled-coil region" evidence="3">
    <location>
        <begin position="405"/>
        <end position="432"/>
    </location>
</feature>
<dbReference type="PANTHER" id="PTHR45138">
    <property type="entry name" value="REGULATORY COMPONENTS OF SENSORY TRANSDUCTION SYSTEM"/>
    <property type="match status" value="1"/>
</dbReference>
<dbReference type="FunFam" id="3.30.70.270:FF:000001">
    <property type="entry name" value="Diguanylate cyclase domain protein"/>
    <property type="match status" value="1"/>
</dbReference>
<accession>A0A4R1NPI0</accession>
<dbReference type="PANTHER" id="PTHR45138:SF9">
    <property type="entry name" value="DIGUANYLATE CYCLASE DGCM-RELATED"/>
    <property type="match status" value="1"/>
</dbReference>
<dbReference type="RefSeq" id="WP_165929134.1">
    <property type="nucleotide sequence ID" value="NZ_SMGR01000001.1"/>
</dbReference>
<dbReference type="Pfam" id="PF07695">
    <property type="entry name" value="7TMR-DISM_7TM"/>
    <property type="match status" value="1"/>
</dbReference>
<dbReference type="NCBIfam" id="TIGR00254">
    <property type="entry name" value="GGDEF"/>
    <property type="match status" value="1"/>
</dbReference>
<evidence type="ECO:0000259" key="6">
    <source>
        <dbReference type="PROSITE" id="PS50887"/>
    </source>
</evidence>
<dbReference type="InterPro" id="IPR000160">
    <property type="entry name" value="GGDEF_dom"/>
</dbReference>